<comment type="caution">
    <text evidence="7">The sequence shown here is derived from an EMBL/GenBank/DDBJ whole genome shotgun (WGS) entry which is preliminary data.</text>
</comment>
<keyword evidence="6" id="KW-1003">Cell membrane</keyword>
<feature type="transmembrane region" description="Helical" evidence="6">
    <location>
        <begin position="198"/>
        <end position="217"/>
    </location>
</feature>
<dbReference type="PROSITE" id="PS50895">
    <property type="entry name" value="SURF1"/>
    <property type="match status" value="1"/>
</dbReference>
<organism evidence="7 8">
    <name type="scientific">Actibacterium pelagium</name>
    <dbReference type="NCBI Taxonomy" id="2029103"/>
    <lineage>
        <taxon>Bacteria</taxon>
        <taxon>Pseudomonadati</taxon>
        <taxon>Pseudomonadota</taxon>
        <taxon>Alphaproteobacteria</taxon>
        <taxon>Rhodobacterales</taxon>
        <taxon>Roseobacteraceae</taxon>
        <taxon>Actibacterium</taxon>
    </lineage>
</organism>
<dbReference type="InterPro" id="IPR045214">
    <property type="entry name" value="Surf1/Surf4"/>
</dbReference>
<accession>A0A917EL46</accession>
<reference evidence="7" key="2">
    <citation type="submission" date="2020-09" db="EMBL/GenBank/DDBJ databases">
        <authorList>
            <person name="Sun Q."/>
            <person name="Zhou Y."/>
        </authorList>
    </citation>
    <scope>NUCLEOTIDE SEQUENCE</scope>
    <source>
        <strain evidence="7">CGMCC 1.16012</strain>
    </source>
</reference>
<dbReference type="Pfam" id="PF02104">
    <property type="entry name" value="SURF1"/>
    <property type="match status" value="1"/>
</dbReference>
<evidence type="ECO:0000256" key="5">
    <source>
        <dbReference type="ARBA" id="ARBA00023136"/>
    </source>
</evidence>
<proteinExistence type="inferred from homology"/>
<reference evidence="7" key="1">
    <citation type="journal article" date="2014" name="Int. J. Syst. Evol. Microbiol.">
        <title>Complete genome sequence of Corynebacterium casei LMG S-19264T (=DSM 44701T), isolated from a smear-ripened cheese.</title>
        <authorList>
            <consortium name="US DOE Joint Genome Institute (JGI-PGF)"/>
            <person name="Walter F."/>
            <person name="Albersmeier A."/>
            <person name="Kalinowski J."/>
            <person name="Ruckert C."/>
        </authorList>
    </citation>
    <scope>NUCLEOTIDE SEQUENCE</scope>
    <source>
        <strain evidence="7">CGMCC 1.16012</strain>
    </source>
</reference>
<dbReference type="RefSeq" id="WP_095595013.1">
    <property type="nucleotide sequence ID" value="NZ_BMKN01000002.1"/>
</dbReference>
<evidence type="ECO:0000256" key="3">
    <source>
        <dbReference type="ARBA" id="ARBA00022692"/>
    </source>
</evidence>
<evidence type="ECO:0000256" key="1">
    <source>
        <dbReference type="ARBA" id="ARBA00004370"/>
    </source>
</evidence>
<comment type="caution">
    <text evidence="6">Lacks conserved residue(s) required for the propagation of feature annotation.</text>
</comment>
<comment type="similarity">
    <text evidence="2 6">Belongs to the SURF1 family.</text>
</comment>
<dbReference type="AlphaFoldDB" id="A0A917EL46"/>
<protein>
    <recommendedName>
        <fullName evidence="6">SURF1-like protein</fullName>
    </recommendedName>
</protein>
<keyword evidence="3 6" id="KW-0812">Transmembrane</keyword>
<comment type="subcellular location">
    <subcellularLocation>
        <location evidence="6">Cell membrane</location>
        <topology evidence="6">Multi-pass membrane protein</topology>
    </subcellularLocation>
    <subcellularLocation>
        <location evidence="1">Membrane</location>
    </subcellularLocation>
</comment>
<keyword evidence="4 6" id="KW-1133">Transmembrane helix</keyword>
<dbReference type="PANTHER" id="PTHR23427">
    <property type="entry name" value="SURFEIT LOCUS PROTEIN"/>
    <property type="match status" value="1"/>
</dbReference>
<gene>
    <name evidence="7" type="primary">surf-1</name>
    <name evidence="7" type="ORF">GCM10011517_17960</name>
</gene>
<evidence type="ECO:0000256" key="2">
    <source>
        <dbReference type="ARBA" id="ARBA00007165"/>
    </source>
</evidence>
<dbReference type="PANTHER" id="PTHR23427:SF2">
    <property type="entry name" value="SURFEIT LOCUS PROTEIN 1"/>
    <property type="match status" value="1"/>
</dbReference>
<sequence>MTKRMILPLLFGLVGVMILVSLGTWQLRRLEWKEGVLAAIEVRIDARAEALPDAPNEDADQYLPVVVTGEVGEDFIRVLVSRKFHGAGYLIISPLNLGNRSVLLDRGFIKIDATVPEAPMGEVNITGNLLWPDDTNSSTPNPDMADRLWFSRDLAALSAELGTEPVLVVARETSFDDTPVSPLPVDTVGIPNDHLQYAITWFSLAAVWLGMTMFLLWRIRQKTE</sequence>
<dbReference type="CDD" id="cd06662">
    <property type="entry name" value="SURF1"/>
    <property type="match status" value="1"/>
</dbReference>
<dbReference type="InterPro" id="IPR002994">
    <property type="entry name" value="Surf1/Shy1"/>
</dbReference>
<name>A0A917EL46_9RHOB</name>
<evidence type="ECO:0000313" key="7">
    <source>
        <dbReference type="EMBL" id="GGE50617.1"/>
    </source>
</evidence>
<evidence type="ECO:0000256" key="4">
    <source>
        <dbReference type="ARBA" id="ARBA00022989"/>
    </source>
</evidence>
<dbReference type="EMBL" id="BMKN01000002">
    <property type="protein sequence ID" value="GGE50617.1"/>
    <property type="molecule type" value="Genomic_DNA"/>
</dbReference>
<keyword evidence="5 6" id="KW-0472">Membrane</keyword>
<evidence type="ECO:0000256" key="6">
    <source>
        <dbReference type="RuleBase" id="RU363076"/>
    </source>
</evidence>
<evidence type="ECO:0000313" key="8">
    <source>
        <dbReference type="Proteomes" id="UP000606730"/>
    </source>
</evidence>
<dbReference type="GO" id="GO:0005886">
    <property type="term" value="C:plasma membrane"/>
    <property type="evidence" value="ECO:0007669"/>
    <property type="project" value="UniProtKB-SubCell"/>
</dbReference>
<dbReference type="Proteomes" id="UP000606730">
    <property type="component" value="Unassembled WGS sequence"/>
</dbReference>
<keyword evidence="8" id="KW-1185">Reference proteome</keyword>
<dbReference type="OrthoDB" id="6079986at2"/>